<dbReference type="InterPro" id="IPR012677">
    <property type="entry name" value="Nucleotide-bd_a/b_plait_sf"/>
</dbReference>
<evidence type="ECO:0000256" key="1">
    <source>
        <dbReference type="SAM" id="MobiDB-lite"/>
    </source>
</evidence>
<dbReference type="Pfam" id="PF00076">
    <property type="entry name" value="RRM_1"/>
    <property type="match status" value="1"/>
</dbReference>
<evidence type="ECO:0000259" key="2">
    <source>
        <dbReference type="Pfam" id="PF00076"/>
    </source>
</evidence>
<dbReference type="EMBL" id="JBBNAE010000003">
    <property type="protein sequence ID" value="KAK9138009.1"/>
    <property type="molecule type" value="Genomic_DNA"/>
</dbReference>
<dbReference type="GO" id="GO:0003723">
    <property type="term" value="F:RNA binding"/>
    <property type="evidence" value="ECO:0007669"/>
    <property type="project" value="InterPro"/>
</dbReference>
<accession>A0AAP0PCH8</accession>
<dbReference type="SUPFAM" id="SSF54928">
    <property type="entry name" value="RNA-binding domain, RBD"/>
    <property type="match status" value="1"/>
</dbReference>
<evidence type="ECO:0000313" key="3">
    <source>
        <dbReference type="EMBL" id="KAK9138009.1"/>
    </source>
</evidence>
<gene>
    <name evidence="3" type="ORF">Sjap_008603</name>
</gene>
<dbReference type="InterPro" id="IPR035979">
    <property type="entry name" value="RBD_domain_sf"/>
</dbReference>
<name>A0AAP0PCH8_9MAGN</name>
<comment type="caution">
    <text evidence="3">The sequence shown here is derived from an EMBL/GenBank/DDBJ whole genome shotgun (WGS) entry which is preliminary data.</text>
</comment>
<keyword evidence="4" id="KW-1185">Reference proteome</keyword>
<dbReference type="InterPro" id="IPR000504">
    <property type="entry name" value="RRM_dom"/>
</dbReference>
<sequence length="457" mass="50537">MTTKVDNTKLMHVQMMSLMTKAEMEEQIDIRNGMLRRMKTSPLTAEENRHASTSALWSASWPGMKNVGLHALTKYNIRLSYLGNSVSENLVPRFSCLAQLGTANLVNSGRNRTISLAHGSSKSCLGGVPTNQSLSEEKGTESDLHMHPLLFQAHEDAGFPYLQTGASRNFNFLPGTGSQLQVSFNHMYKLHDATYMVHNFDKMLDSRSTSAFEFHPLLQMVDHANNDAVASVYMSADSELFPGSSTPLTAYAMSDPQINSNVLQEPTELANSCETASDVDLEIHLCSRSRKEEALRNIETVKPFIKFKNPCHNDDALILSGNTTGGYMIDAMNDHSLPEMLMEQEELSDSEEECGDHVEFECEEMADSEGEELSGEQLVTLRNKVESSEDEDKDENEDEKDGVLGGGTSRLFVGNLPFTMSPSQIKEVFAEAGRVASVEVELSSLPTYSTLLYSTLL</sequence>
<feature type="compositionally biased region" description="Acidic residues" evidence="1">
    <location>
        <begin position="388"/>
        <end position="400"/>
    </location>
</feature>
<feature type="domain" description="RRM" evidence="2">
    <location>
        <begin position="411"/>
        <end position="440"/>
    </location>
</feature>
<protein>
    <recommendedName>
        <fullName evidence="2">RRM domain-containing protein</fullName>
    </recommendedName>
</protein>
<evidence type="ECO:0000313" key="4">
    <source>
        <dbReference type="Proteomes" id="UP001417504"/>
    </source>
</evidence>
<proteinExistence type="predicted"/>
<dbReference type="Gene3D" id="3.30.70.330">
    <property type="match status" value="1"/>
</dbReference>
<feature type="region of interest" description="Disordered" evidence="1">
    <location>
        <begin position="383"/>
        <end position="408"/>
    </location>
</feature>
<dbReference type="AlphaFoldDB" id="A0AAP0PCH8"/>
<dbReference type="Proteomes" id="UP001417504">
    <property type="component" value="Unassembled WGS sequence"/>
</dbReference>
<reference evidence="3 4" key="1">
    <citation type="submission" date="2024-01" db="EMBL/GenBank/DDBJ databases">
        <title>Genome assemblies of Stephania.</title>
        <authorList>
            <person name="Yang L."/>
        </authorList>
    </citation>
    <scope>NUCLEOTIDE SEQUENCE [LARGE SCALE GENOMIC DNA]</scope>
    <source>
        <strain evidence="3">QJT</strain>
        <tissue evidence="3">Leaf</tissue>
    </source>
</reference>
<organism evidence="3 4">
    <name type="scientific">Stephania japonica</name>
    <dbReference type="NCBI Taxonomy" id="461633"/>
    <lineage>
        <taxon>Eukaryota</taxon>
        <taxon>Viridiplantae</taxon>
        <taxon>Streptophyta</taxon>
        <taxon>Embryophyta</taxon>
        <taxon>Tracheophyta</taxon>
        <taxon>Spermatophyta</taxon>
        <taxon>Magnoliopsida</taxon>
        <taxon>Ranunculales</taxon>
        <taxon>Menispermaceae</taxon>
        <taxon>Menispermoideae</taxon>
        <taxon>Cissampelideae</taxon>
        <taxon>Stephania</taxon>
    </lineage>
</organism>